<sequence>MVLENGEWHSFRLPKSSHSYDGAHGWNIEWPRIREIGEEDLLMTMHGMFWRFPKDFSPHSSAGIAQATMNLMRIWCSGKTMTRRASAA</sequence>
<protein>
    <recommendedName>
        <fullName evidence="3">DUF2442 domain-containing protein</fullName>
    </recommendedName>
</protein>
<dbReference type="Proteomes" id="UP001597375">
    <property type="component" value="Unassembled WGS sequence"/>
</dbReference>
<keyword evidence="2" id="KW-1185">Reference proteome</keyword>
<evidence type="ECO:0000313" key="2">
    <source>
        <dbReference type="Proteomes" id="UP001597375"/>
    </source>
</evidence>
<gene>
    <name evidence="1" type="ORF">ACFSSA_12830</name>
</gene>
<proteinExistence type="predicted"/>
<evidence type="ECO:0000313" key="1">
    <source>
        <dbReference type="EMBL" id="MFD2257560.1"/>
    </source>
</evidence>
<accession>A0ABW5DDU4</accession>
<comment type="caution">
    <text evidence="1">The sequence shown here is derived from an EMBL/GenBank/DDBJ whole genome shotgun (WGS) entry which is preliminary data.</text>
</comment>
<dbReference type="EMBL" id="JBHUIT010000031">
    <property type="protein sequence ID" value="MFD2257560.1"/>
    <property type="molecule type" value="Genomic_DNA"/>
</dbReference>
<name>A0ABW5DDU4_9BACT</name>
<organism evidence="1 2">
    <name type="scientific">Luteolibacter algae</name>
    <dbReference type="NCBI Taxonomy" id="454151"/>
    <lineage>
        <taxon>Bacteria</taxon>
        <taxon>Pseudomonadati</taxon>
        <taxon>Verrucomicrobiota</taxon>
        <taxon>Verrucomicrobiia</taxon>
        <taxon>Verrucomicrobiales</taxon>
        <taxon>Verrucomicrobiaceae</taxon>
        <taxon>Luteolibacter</taxon>
    </lineage>
</organism>
<evidence type="ECO:0008006" key="3">
    <source>
        <dbReference type="Google" id="ProtNLM"/>
    </source>
</evidence>
<reference evidence="2" key="1">
    <citation type="journal article" date="2019" name="Int. J. Syst. Evol. Microbiol.">
        <title>The Global Catalogue of Microorganisms (GCM) 10K type strain sequencing project: providing services to taxonomists for standard genome sequencing and annotation.</title>
        <authorList>
            <consortium name="The Broad Institute Genomics Platform"/>
            <consortium name="The Broad Institute Genome Sequencing Center for Infectious Disease"/>
            <person name="Wu L."/>
            <person name="Ma J."/>
        </authorList>
    </citation>
    <scope>NUCLEOTIDE SEQUENCE [LARGE SCALE GENOMIC DNA]</scope>
    <source>
        <strain evidence="2">CGMCC 4.7106</strain>
    </source>
</reference>